<proteinExistence type="predicted"/>
<feature type="chain" id="PRO_5046423548" evidence="1">
    <location>
        <begin position="18"/>
        <end position="305"/>
    </location>
</feature>
<accession>A0ABR7D6L0</accession>
<reference evidence="2 3" key="1">
    <citation type="submission" date="2020-08" db="EMBL/GenBank/DDBJ databases">
        <title>Genome public.</title>
        <authorList>
            <person name="Liu C."/>
            <person name="Sun Q."/>
        </authorList>
    </citation>
    <scope>NUCLEOTIDE SEQUENCE [LARGE SCALE GENOMIC DNA]</scope>
    <source>
        <strain evidence="2 3">NSJ-56</strain>
    </source>
</reference>
<dbReference type="EMBL" id="JACOOH010000008">
    <property type="protein sequence ID" value="MBC5622950.1"/>
    <property type="molecule type" value="Genomic_DNA"/>
</dbReference>
<dbReference type="RefSeq" id="WP_186977864.1">
    <property type="nucleotide sequence ID" value="NZ_JACOOH010000008.1"/>
</dbReference>
<protein>
    <submittedName>
        <fullName evidence="2">Uncharacterized protein</fullName>
    </submittedName>
</protein>
<feature type="signal peptide" evidence="1">
    <location>
        <begin position="1"/>
        <end position="17"/>
    </location>
</feature>
<dbReference type="PROSITE" id="PS51257">
    <property type="entry name" value="PROKAR_LIPOPROTEIN"/>
    <property type="match status" value="1"/>
</dbReference>
<keyword evidence="1" id="KW-0732">Signal</keyword>
<gene>
    <name evidence="2" type="ORF">H8S64_17800</name>
</gene>
<sequence length="305" mass="35838">MKNILFLLLLMAGVIVACDEDKLTPSAPQEFYEFPQGDSDYDREFVAFYEKYNTQFLYKYKESDFRWNVTSYIPFYSVPADEAYVEKAYRFIKDRCLNPWGENFYKNILPMRILLASRIYSVEQKYGSVWDEGTQQWEYKSYNDTTNHASAYGLNHIAFGYTSEQLDELTPEEQLNTVGELNKSLIGYAASRNKIEIPAEFVEWYDKYRNNVWDGGEYGCGFLEYYKDMDAAYDFGLYVKYLTTMSEEAFKAWALSDEVDSSKDWDQASGTYKRTYAIKNKYEIVLEYFKTQFNIDLHAIGNQAN</sequence>
<dbReference type="Gene3D" id="3.40.390.70">
    <property type="match status" value="1"/>
</dbReference>
<comment type="caution">
    <text evidence="2">The sequence shown here is derived from an EMBL/GenBank/DDBJ whole genome shotgun (WGS) entry which is preliminary data.</text>
</comment>
<keyword evidence="3" id="KW-1185">Reference proteome</keyword>
<organism evidence="2 3">
    <name type="scientific">Butyricimonas hominis</name>
    <dbReference type="NCBI Taxonomy" id="2763032"/>
    <lineage>
        <taxon>Bacteria</taxon>
        <taxon>Pseudomonadati</taxon>
        <taxon>Bacteroidota</taxon>
        <taxon>Bacteroidia</taxon>
        <taxon>Bacteroidales</taxon>
        <taxon>Odoribacteraceae</taxon>
        <taxon>Butyricimonas</taxon>
    </lineage>
</organism>
<evidence type="ECO:0000313" key="2">
    <source>
        <dbReference type="EMBL" id="MBC5622950.1"/>
    </source>
</evidence>
<evidence type="ECO:0000313" key="3">
    <source>
        <dbReference type="Proteomes" id="UP000646484"/>
    </source>
</evidence>
<name>A0ABR7D6L0_9BACT</name>
<dbReference type="Proteomes" id="UP000646484">
    <property type="component" value="Unassembled WGS sequence"/>
</dbReference>
<evidence type="ECO:0000256" key="1">
    <source>
        <dbReference type="SAM" id="SignalP"/>
    </source>
</evidence>